<evidence type="ECO:0000313" key="4">
    <source>
        <dbReference type="Proteomes" id="UP000001555"/>
    </source>
</evidence>
<gene>
    <name evidence="2" type="ORF">IscW_ISCW020005</name>
</gene>
<evidence type="ECO:0000313" key="2">
    <source>
        <dbReference type="EMBL" id="EEC11912.1"/>
    </source>
</evidence>
<accession>B7PZ90</accession>
<feature type="region of interest" description="Disordered" evidence="1">
    <location>
        <begin position="104"/>
        <end position="126"/>
    </location>
</feature>
<dbReference type="EnsemblMetazoa" id="ISCW020005-RA">
    <property type="protein sequence ID" value="ISCW020005-PA"/>
    <property type="gene ID" value="ISCW020005"/>
</dbReference>
<sequence length="145" mass="16299">MQTWQIHLLVVSAHAINNDESEATGKLAAGWRHGKPFKSTLRAKQFVYLRGSCFGSSTVKDAHCRRLQNVEINCRAPLTLTARATLSRLSRSYFYPSHKLSRPHGPLLTRTGPLGNKWQSQRRQDSRNIRCLNTDAPSISAAQQT</sequence>
<dbReference type="PaxDb" id="6945-B7PZ90"/>
<dbReference type="EMBL" id="ABJB010383163">
    <property type="status" value="NOT_ANNOTATED_CDS"/>
    <property type="molecule type" value="Genomic_DNA"/>
</dbReference>
<evidence type="ECO:0000313" key="3">
    <source>
        <dbReference type="EnsemblMetazoa" id="ISCW020005-PA"/>
    </source>
</evidence>
<proteinExistence type="predicted"/>
<dbReference type="Proteomes" id="UP000001555">
    <property type="component" value="Unassembled WGS sequence"/>
</dbReference>
<dbReference type="InParanoid" id="B7PZ90"/>
<dbReference type="HOGENOM" id="CLU_1788995_0_0_1"/>
<evidence type="ECO:0000256" key="1">
    <source>
        <dbReference type="SAM" id="MobiDB-lite"/>
    </source>
</evidence>
<organism>
    <name type="scientific">Ixodes scapularis</name>
    <name type="common">Black-legged tick</name>
    <name type="synonym">Deer tick</name>
    <dbReference type="NCBI Taxonomy" id="6945"/>
    <lineage>
        <taxon>Eukaryota</taxon>
        <taxon>Metazoa</taxon>
        <taxon>Ecdysozoa</taxon>
        <taxon>Arthropoda</taxon>
        <taxon>Chelicerata</taxon>
        <taxon>Arachnida</taxon>
        <taxon>Acari</taxon>
        <taxon>Parasitiformes</taxon>
        <taxon>Ixodida</taxon>
        <taxon>Ixodoidea</taxon>
        <taxon>Ixodidae</taxon>
        <taxon>Ixodinae</taxon>
        <taxon>Ixodes</taxon>
    </lineage>
</organism>
<dbReference type="AlphaFoldDB" id="B7PZ90"/>
<protein>
    <submittedName>
        <fullName evidence="2 3">Uncharacterized protein</fullName>
    </submittedName>
</protein>
<keyword evidence="4" id="KW-1185">Reference proteome</keyword>
<dbReference type="EMBL" id="DS825131">
    <property type="protein sequence ID" value="EEC11912.1"/>
    <property type="molecule type" value="Genomic_DNA"/>
</dbReference>
<dbReference type="VEuPathDB" id="VectorBase:ISCW020005"/>
<name>B7PZ90_IXOSC</name>
<reference evidence="3" key="2">
    <citation type="submission" date="2020-05" db="UniProtKB">
        <authorList>
            <consortium name="EnsemblMetazoa"/>
        </authorList>
    </citation>
    <scope>IDENTIFICATION</scope>
    <source>
        <strain evidence="3">wikel</strain>
    </source>
</reference>
<reference evidence="2 4" key="1">
    <citation type="submission" date="2008-03" db="EMBL/GenBank/DDBJ databases">
        <title>Annotation of Ixodes scapularis.</title>
        <authorList>
            <consortium name="Ixodes scapularis Genome Project Consortium"/>
            <person name="Caler E."/>
            <person name="Hannick L.I."/>
            <person name="Bidwell S."/>
            <person name="Joardar V."/>
            <person name="Thiagarajan M."/>
            <person name="Amedeo P."/>
            <person name="Galinsky K.J."/>
            <person name="Schobel S."/>
            <person name="Inman J."/>
            <person name="Hostetler J."/>
            <person name="Miller J."/>
            <person name="Hammond M."/>
            <person name="Megy K."/>
            <person name="Lawson D."/>
            <person name="Kodira C."/>
            <person name="Sutton G."/>
            <person name="Meyer J."/>
            <person name="Hill C.A."/>
            <person name="Birren B."/>
            <person name="Nene V."/>
            <person name="Collins F."/>
            <person name="Alarcon-Chaidez F."/>
            <person name="Wikel S."/>
            <person name="Strausberg R."/>
        </authorList>
    </citation>
    <scope>NUCLEOTIDE SEQUENCE [LARGE SCALE GENOMIC DNA]</scope>
    <source>
        <strain evidence="4">Wikel</strain>
        <strain evidence="2">Wikel colony</strain>
    </source>
</reference>